<keyword evidence="5" id="KW-0804">Transcription</keyword>
<evidence type="ECO:0000256" key="1">
    <source>
        <dbReference type="ARBA" id="ARBA00007788"/>
    </source>
</evidence>
<dbReference type="InterPro" id="IPR000943">
    <property type="entry name" value="RNA_pol_sigma70"/>
</dbReference>
<keyword evidence="3" id="KW-0731">Sigma factor</keyword>
<reference evidence="9" key="1">
    <citation type="submission" date="2013-01" db="EMBL/GenBank/DDBJ databases">
        <title>Draft Genome Sequence of a Mulberry Tree, Morus notabilis C.K. Schneid.</title>
        <authorList>
            <person name="He N."/>
            <person name="Zhao S."/>
        </authorList>
    </citation>
    <scope>NUCLEOTIDE SEQUENCE</scope>
</reference>
<evidence type="ECO:0000256" key="2">
    <source>
        <dbReference type="ARBA" id="ARBA00023015"/>
    </source>
</evidence>
<comment type="similarity">
    <text evidence="1">Belongs to the sigma-70 factor family.</text>
</comment>
<dbReference type="EMBL" id="KE345197">
    <property type="protein sequence ID" value="EXB95293.1"/>
    <property type="molecule type" value="Genomic_DNA"/>
</dbReference>
<dbReference type="InterPro" id="IPR036388">
    <property type="entry name" value="WH-like_DNA-bd_sf"/>
</dbReference>
<evidence type="ECO:0000256" key="4">
    <source>
        <dbReference type="ARBA" id="ARBA00023125"/>
    </source>
</evidence>
<dbReference type="KEGG" id="mnt:21391327"/>
<feature type="domain" description="RNA polymerase sigma-70" evidence="7">
    <location>
        <begin position="210"/>
        <end position="223"/>
    </location>
</feature>
<dbReference type="InterPro" id="IPR007627">
    <property type="entry name" value="RNA_pol_sigma70_r2"/>
</dbReference>
<dbReference type="STRING" id="981085.W9RTK4"/>
<dbReference type="InterPro" id="IPR013325">
    <property type="entry name" value="RNA_pol_sigma_r2"/>
</dbReference>
<dbReference type="PANTHER" id="PTHR30603:SF47">
    <property type="entry name" value="RNA POLYMERASE SIGMA FACTOR SIGD, CHLOROPLASTIC"/>
    <property type="match status" value="1"/>
</dbReference>
<dbReference type="eggNOG" id="ENOG502QPRS">
    <property type="taxonomic scope" value="Eukaryota"/>
</dbReference>
<accession>W9RTK4</accession>
<dbReference type="PROSITE" id="PS00715">
    <property type="entry name" value="SIGMA70_1"/>
    <property type="match status" value="1"/>
</dbReference>
<feature type="compositionally biased region" description="Polar residues" evidence="6">
    <location>
        <begin position="1"/>
        <end position="11"/>
    </location>
</feature>
<dbReference type="GO" id="GO:0003677">
    <property type="term" value="F:DNA binding"/>
    <property type="evidence" value="ECO:0007669"/>
    <property type="project" value="UniProtKB-KW"/>
</dbReference>
<evidence type="ECO:0000313" key="9">
    <source>
        <dbReference type="Proteomes" id="UP000030645"/>
    </source>
</evidence>
<evidence type="ECO:0000256" key="6">
    <source>
        <dbReference type="SAM" id="MobiDB-lite"/>
    </source>
</evidence>
<dbReference type="GO" id="GO:0016987">
    <property type="term" value="F:sigma factor activity"/>
    <property type="evidence" value="ECO:0007669"/>
    <property type="project" value="UniProtKB-KW"/>
</dbReference>
<dbReference type="GO" id="GO:0006352">
    <property type="term" value="P:DNA-templated transcription initiation"/>
    <property type="evidence" value="ECO:0007669"/>
    <property type="project" value="InterPro"/>
</dbReference>
<keyword evidence="4" id="KW-0238">DNA-binding</keyword>
<dbReference type="InterPro" id="IPR013324">
    <property type="entry name" value="RNA_pol_sigma_r3/r4-like"/>
</dbReference>
<dbReference type="OrthoDB" id="206108at2759"/>
<dbReference type="GO" id="GO:0071482">
    <property type="term" value="P:cellular response to light stimulus"/>
    <property type="evidence" value="ECO:0007669"/>
    <property type="project" value="UniProtKB-ARBA"/>
</dbReference>
<dbReference type="SUPFAM" id="SSF88659">
    <property type="entry name" value="Sigma3 and sigma4 domains of RNA polymerase sigma factors"/>
    <property type="match status" value="2"/>
</dbReference>
<dbReference type="InterPro" id="IPR007624">
    <property type="entry name" value="RNA_pol_sigma70_r3"/>
</dbReference>
<name>W9RTK4_9ROSA</name>
<dbReference type="AlphaFoldDB" id="W9RTK4"/>
<dbReference type="NCBIfam" id="TIGR02937">
    <property type="entry name" value="sigma70-ECF"/>
    <property type="match status" value="1"/>
</dbReference>
<feature type="region of interest" description="Disordered" evidence="6">
    <location>
        <begin position="1"/>
        <end position="23"/>
    </location>
</feature>
<dbReference type="InterPro" id="IPR014284">
    <property type="entry name" value="RNA_pol_sigma-70_dom"/>
</dbReference>
<evidence type="ECO:0000256" key="3">
    <source>
        <dbReference type="ARBA" id="ARBA00023082"/>
    </source>
</evidence>
<dbReference type="Gene3D" id="1.10.10.10">
    <property type="entry name" value="Winged helix-like DNA-binding domain superfamily/Winged helix DNA-binding domain"/>
    <property type="match status" value="2"/>
</dbReference>
<organism evidence="8 9">
    <name type="scientific">Morus notabilis</name>
    <dbReference type="NCBI Taxonomy" id="981085"/>
    <lineage>
        <taxon>Eukaryota</taxon>
        <taxon>Viridiplantae</taxon>
        <taxon>Streptophyta</taxon>
        <taxon>Embryophyta</taxon>
        <taxon>Tracheophyta</taxon>
        <taxon>Spermatophyta</taxon>
        <taxon>Magnoliopsida</taxon>
        <taxon>eudicotyledons</taxon>
        <taxon>Gunneridae</taxon>
        <taxon>Pentapetalae</taxon>
        <taxon>rosids</taxon>
        <taxon>fabids</taxon>
        <taxon>Rosales</taxon>
        <taxon>Moraceae</taxon>
        <taxon>Moreae</taxon>
        <taxon>Morus</taxon>
    </lineage>
</organism>
<dbReference type="Proteomes" id="UP000030645">
    <property type="component" value="Unassembled WGS sequence"/>
</dbReference>
<evidence type="ECO:0000259" key="7">
    <source>
        <dbReference type="PROSITE" id="PS00715"/>
    </source>
</evidence>
<keyword evidence="2" id="KW-0805">Transcription regulation</keyword>
<protein>
    <submittedName>
        <fullName evidence="8">RNA polymerase sigma factor rpoD</fullName>
    </submittedName>
</protein>
<dbReference type="Gene3D" id="1.20.120.1810">
    <property type="match status" value="1"/>
</dbReference>
<proteinExistence type="inferred from homology"/>
<evidence type="ECO:0000256" key="5">
    <source>
        <dbReference type="ARBA" id="ARBA00023163"/>
    </source>
</evidence>
<dbReference type="Pfam" id="PF04542">
    <property type="entry name" value="Sigma70_r2"/>
    <property type="match status" value="1"/>
</dbReference>
<gene>
    <name evidence="8" type="ORF">L484_007937</name>
</gene>
<dbReference type="InterPro" id="IPR007630">
    <property type="entry name" value="RNA_pol_sigma70_r4"/>
</dbReference>
<keyword evidence="9" id="KW-1185">Reference proteome</keyword>
<evidence type="ECO:0000313" key="8">
    <source>
        <dbReference type="EMBL" id="EXB95293.1"/>
    </source>
</evidence>
<sequence length="422" mass="46912">MAVTTSMCSSPSHPPNLPTLSLPTIPAPSPSKVGVNLVSNDALIVAAAAEAVTLARAAAKAARDALAEAASVGEVWSGNKSSELTMRRKKRKRGKTLELLDTDEKSDGEDMRFSIGPMKLGYLSPREEAECCLILKEGAKLEATRLRMTNSEDHEPTSKELAKAMGMEMRSIDKMLCDKRESQERISRSYRRLVVSVAAGYQGKGLSFPDLIQEGSVGLLRGAQKFDPQRGNKLSTYVYWWIRQAIIRAIENKSRVVRLPGNMCGIVAKVTEANNVLNKRLRRFPTYDEIAQVVGVHVSTVRLVSERIRPPISLDRAITERGCMTLQEIIPGPEEISPEKMVRKQLMKQEIEKLLKTVLSDREANVLRLHFGLSGDIPLSCEEIGRLLKLSRERIRQINGIALSKLQQTNIVNDLRILYTDN</sequence>
<dbReference type="InterPro" id="IPR050239">
    <property type="entry name" value="Sigma-70_RNA_pol_init_factors"/>
</dbReference>
<dbReference type="SUPFAM" id="SSF88946">
    <property type="entry name" value="Sigma2 domain of RNA polymerase sigma factors"/>
    <property type="match status" value="1"/>
</dbReference>
<dbReference type="Pfam" id="PF04539">
    <property type="entry name" value="Sigma70_r3"/>
    <property type="match status" value="1"/>
</dbReference>
<dbReference type="Pfam" id="PF04545">
    <property type="entry name" value="Sigma70_r4"/>
    <property type="match status" value="1"/>
</dbReference>
<dbReference type="PRINTS" id="PR00046">
    <property type="entry name" value="SIGMA70FCT"/>
</dbReference>
<dbReference type="PANTHER" id="PTHR30603">
    <property type="entry name" value="RNA POLYMERASE SIGMA FACTOR RPO"/>
    <property type="match status" value="1"/>
</dbReference>